<dbReference type="OrthoDB" id="9777169at2"/>
<keyword evidence="5 12" id="KW-0378">Hydrolase</keyword>
<evidence type="ECO:0000256" key="9">
    <source>
        <dbReference type="ARBA" id="ARBA00023125"/>
    </source>
</evidence>
<feature type="compositionally biased region" description="Basic residues" evidence="13">
    <location>
        <begin position="52"/>
        <end position="67"/>
    </location>
</feature>
<evidence type="ECO:0000256" key="6">
    <source>
        <dbReference type="ARBA" id="ARBA00022842"/>
    </source>
</evidence>
<dbReference type="Proteomes" id="UP000012040">
    <property type="component" value="Chromosome"/>
</dbReference>
<dbReference type="Gene3D" id="3.30.420.10">
    <property type="entry name" value="Ribonuclease H-like superfamily/Ribonuclease H"/>
    <property type="match status" value="3"/>
</dbReference>
<dbReference type="PROSITE" id="PS51749">
    <property type="entry name" value="HNH_CAS9"/>
    <property type="match status" value="1"/>
</dbReference>
<dbReference type="GO" id="GO:0046872">
    <property type="term" value="F:metal ion binding"/>
    <property type="evidence" value="ECO:0007669"/>
    <property type="project" value="UniProtKB-UniRule"/>
</dbReference>
<comment type="caution">
    <text evidence="12">Lacks conserved residue(s) required for the propagation of feature annotation.</text>
</comment>
<keyword evidence="2 12" id="KW-0540">Nuclease</keyword>
<proteinExistence type="inferred from homology"/>
<keyword evidence="6" id="KW-0460">Magnesium</keyword>
<accession>M4V7E7</accession>
<dbReference type="InterPro" id="IPR003615">
    <property type="entry name" value="HNH_nuc"/>
</dbReference>
<evidence type="ECO:0000256" key="2">
    <source>
        <dbReference type="ARBA" id="ARBA00022722"/>
    </source>
</evidence>
<evidence type="ECO:0000256" key="13">
    <source>
        <dbReference type="SAM" id="MobiDB-lite"/>
    </source>
</evidence>
<dbReference type="Pfam" id="PF18541">
    <property type="entry name" value="RuvC_III"/>
    <property type="match status" value="1"/>
</dbReference>
<feature type="region of interest" description="Disordered" evidence="13">
    <location>
        <begin position="38"/>
        <end position="67"/>
    </location>
</feature>
<comment type="domain">
    <text evidence="12">Has 2 endonuclease domains. The discontinuous RuvC-like domain cleaves the target DNA noncomplementary to crRNA while the HNH nuclease domain cleaves the target DNA complementary to crRNA.</text>
</comment>
<comment type="function">
    <text evidence="12">CRISPR (clustered regularly interspaced short palindromic repeat) is an adaptive immune system that provides protection against mobile genetic elements (viruses, transposable elements and conjugative plasmids). CRISPR clusters contain spacers, sequences complementary to antecedent mobile elements, and target invading nucleic acids. CRISPR clusters are transcribed and processed into CRISPR RNA (crRNA). In type II CRISPR systems correct processing of pre-crRNA requires a trans-encoded small RNA (tracrRNA), endogenous ribonuclease 3 (rnc) and this protein. The tracrRNA serves as a guide for ribonuclease 3-aided processing of pre-crRNA. Subsequently Cas9/crRNA/tracrRNA endonucleolytically cleaves linear or circular dsDNA target complementary to the spacer; Cas9 is inactive in the absence of the 2 guide RNAs (gRNA). Cas9 recognizes the protospacer adjacent motif (PAM) in the CRISPR repeat sequences to help distinguish self versus nonself, as targets within the bacterial CRISPR locus do not have PAMs. PAM recognition is also required for catalytic activity.</text>
</comment>
<dbReference type="GO" id="GO:0016787">
    <property type="term" value="F:hydrolase activity"/>
    <property type="evidence" value="ECO:0007669"/>
    <property type="project" value="UniProtKB-KW"/>
</dbReference>
<gene>
    <name evidence="12" type="primary">cas9</name>
    <name evidence="15" type="ORF">A11Q_912</name>
</gene>
<feature type="domain" description="HNH Cas9-type" evidence="14">
    <location>
        <begin position="512"/>
        <end position="667"/>
    </location>
</feature>
<reference evidence="15 16" key="1">
    <citation type="journal article" date="2013" name="ISME J.">
        <title>By their genes ye shall know them: genomic signatures of predatory bacteria.</title>
        <authorList>
            <person name="Pasternak Z."/>
            <person name="Pietrokovski S."/>
            <person name="Rotem O."/>
            <person name="Gophna U."/>
            <person name="Lurie-Weinberger M.N."/>
            <person name="Jurkevitch E."/>
        </authorList>
    </citation>
    <scope>NUCLEOTIDE SEQUENCE [LARGE SCALE GENOMIC DNA]</scope>
    <source>
        <strain evidence="15 16">JSS</strain>
    </source>
</reference>
<dbReference type="STRING" id="1184267.A11Q_912"/>
<comment type="similarity">
    <text evidence="12">Belongs to the CRISPR-associated Cas9 family.</text>
</comment>
<evidence type="ECO:0000256" key="8">
    <source>
        <dbReference type="ARBA" id="ARBA00023118"/>
    </source>
</evidence>
<organism evidence="15 16">
    <name type="scientific">Pseudobdellovibrio exovorus JSS</name>
    <dbReference type="NCBI Taxonomy" id="1184267"/>
    <lineage>
        <taxon>Bacteria</taxon>
        <taxon>Pseudomonadati</taxon>
        <taxon>Bdellovibrionota</taxon>
        <taxon>Bdellovibrionia</taxon>
        <taxon>Bdellovibrionales</taxon>
        <taxon>Pseudobdellovibrionaceae</taxon>
        <taxon>Pseudobdellovibrio</taxon>
    </lineage>
</organism>
<dbReference type="EMBL" id="CP003537">
    <property type="protein sequence ID" value="AGH95128.1"/>
    <property type="molecule type" value="Genomic_DNA"/>
</dbReference>
<dbReference type="HOGENOM" id="CLU_007514_0_0_7"/>
<dbReference type="GO" id="GO:0004519">
    <property type="term" value="F:endonuclease activity"/>
    <property type="evidence" value="ECO:0007669"/>
    <property type="project" value="UniProtKB-UniRule"/>
</dbReference>
<dbReference type="PATRIC" id="fig|1184267.3.peg.927"/>
<evidence type="ECO:0000256" key="10">
    <source>
        <dbReference type="ARBA" id="ARBA00023211"/>
    </source>
</evidence>
<keyword evidence="4 12" id="KW-0255">Endonuclease</keyword>
<dbReference type="GO" id="GO:0003723">
    <property type="term" value="F:RNA binding"/>
    <property type="evidence" value="ECO:0007669"/>
    <property type="project" value="UniProtKB-UniRule"/>
</dbReference>
<dbReference type="EC" id="3.1.-.-" evidence="12"/>
<feature type="active site" description="Proton acceptor for HNH nuclease domain" evidence="12">
    <location>
        <position position="588"/>
    </location>
</feature>
<feature type="active site" description="For RuvC-like nuclease domain" evidence="12">
    <location>
        <position position="8"/>
    </location>
</feature>
<evidence type="ECO:0000256" key="3">
    <source>
        <dbReference type="ARBA" id="ARBA00022723"/>
    </source>
</evidence>
<dbReference type="NCBIfam" id="TIGR01865">
    <property type="entry name" value="cas_Csn1"/>
    <property type="match status" value="1"/>
</dbReference>
<dbReference type="Pfam" id="PF13395">
    <property type="entry name" value="HNH_4"/>
    <property type="match status" value="1"/>
</dbReference>
<dbReference type="eggNOG" id="COG3513">
    <property type="taxonomic scope" value="Bacteria"/>
</dbReference>
<keyword evidence="8 12" id="KW-0051">Antiviral defense</keyword>
<dbReference type="GO" id="GO:0003677">
    <property type="term" value="F:DNA binding"/>
    <property type="evidence" value="ECO:0007669"/>
    <property type="project" value="UniProtKB-UniRule"/>
</dbReference>
<protein>
    <recommendedName>
        <fullName evidence="12">CRISPR-associated endonuclease Cas9</fullName>
        <ecNumber evidence="12">3.1.-.-</ecNumber>
    </recommendedName>
</protein>
<dbReference type="RefSeq" id="WP_015469618.1">
    <property type="nucleotide sequence ID" value="NC_020813.1"/>
</dbReference>
<keyword evidence="16" id="KW-1185">Reference proteome</keyword>
<evidence type="ECO:0000313" key="16">
    <source>
        <dbReference type="Proteomes" id="UP000012040"/>
    </source>
</evidence>
<dbReference type="InterPro" id="IPR036397">
    <property type="entry name" value="RNaseH_sf"/>
</dbReference>
<evidence type="ECO:0000256" key="4">
    <source>
        <dbReference type="ARBA" id="ARBA00022759"/>
    </source>
</evidence>
<evidence type="ECO:0000256" key="1">
    <source>
        <dbReference type="ARBA" id="ARBA00001946"/>
    </source>
</evidence>
<dbReference type="GO" id="GO:0043571">
    <property type="term" value="P:maintenance of CRISPR repeat elements"/>
    <property type="evidence" value="ECO:0007669"/>
    <property type="project" value="UniProtKB-UniRule"/>
</dbReference>
<comment type="subunit">
    <text evidence="11 12">Monomer. Binds crRNA and tracrRNA.</text>
</comment>
<dbReference type="GO" id="GO:0051607">
    <property type="term" value="P:defense response to virus"/>
    <property type="evidence" value="ECO:0007669"/>
    <property type="project" value="UniProtKB-UniRule"/>
</dbReference>
<evidence type="ECO:0000313" key="15">
    <source>
        <dbReference type="EMBL" id="AGH95128.1"/>
    </source>
</evidence>
<dbReference type="KEGG" id="bex:A11Q_912"/>
<dbReference type="InterPro" id="IPR028629">
    <property type="entry name" value="Cas9"/>
</dbReference>
<dbReference type="AlphaFoldDB" id="M4V7E7"/>
<keyword evidence="3" id="KW-0479">Metal-binding</keyword>
<dbReference type="HAMAP" id="MF_01480">
    <property type="entry name" value="Cas9"/>
    <property type="match status" value="1"/>
</dbReference>
<name>M4V7E7_9BACT</name>
<evidence type="ECO:0000259" key="14">
    <source>
        <dbReference type="PROSITE" id="PS51749"/>
    </source>
</evidence>
<evidence type="ECO:0000256" key="7">
    <source>
        <dbReference type="ARBA" id="ARBA00022884"/>
    </source>
</evidence>
<comment type="cofactor">
    <cofactor evidence="1">
        <name>Mg(2+)</name>
        <dbReference type="ChEBI" id="CHEBI:18420"/>
    </cofactor>
</comment>
<sequence length="1027" mass="119163">MKYTLGLDVGTNSIGWAVLELNTNGEPQRIEKLGSRIFTDGRHPKDGTTLASKRRQKRHERRRRDRLHQRKKLVLNQLVSMGLFPQSEQEQQDLKSLDVLTLRANGVSKQLSAYELGRVFYYLNLKRGFKSNRKGGSEEDKANKISERIKKLQEQLKENDFKTVGQYLHDRYIKGLSTKATIENDFHLLRQLIEDEFDFIVETQSKFFPEISDEQWNTLRNRMFHQRPLKPVETGTCSLFEDKKRTYKYMPSFEEYRFLTELFNLSYQDENFHSHSLSSEQIFKVFHELKNTREATYTKIKKLLKLPSDLSFSIERSKSKDKIKISTTNHFFSKSLLFAEEWASLDLKLKDEVAEIYFSDMSVEEIKKGLLQLKIDSEIIENLLEEKVPNVQEATCSYSKEALQKIVSLILEEERHPTLIVDDLFKNEKEETSLIDRLDYYGASIPDSMQPIPQHIKDNNLTLNEDEKRYGKIANPTVHAALNQIRQVVNDLIEQYGKPTNIHIEFARDLKKSKEERDFDNRKKKKNEELNEQVRDFIEKHNQKPSAFNFERVKLWFELDAMNNQVCAYSGKTISARMVLSDEVQVDHILPFSRTLDDSLANKVLVLASENVKKRNRTPYEAFGQDTEKWASIQELAKRLPYHKQWRFAEDAIKKFEEKDQFLQRHLNDTRYISKIAKKYLGSITDPYKIVASRGQMTSIIRGKLGLNQFIQKPDGTKNREDHRHHAIDALTVALTSRSYLKRISDASARNQDPNRIPIPEPWKGFIKDADVKFNEIIVSHKVDHGKNGPFMEETCFGLIKNPNKYEEENDFKLITTKSLDSVKDPSTIRSQSLQNLAEKSGVISLAKSGVKKLRVYDVTKENPADIGLIESGLAKITHGKDKQHVKHYQKGDINYLAIWCLPQNITLKSDNHKKRKTDYIFTAIKTFDLNSKNPNDLRPHPAAKLVTKVYKGDTVALEVNNQLNYYIVKSIRAANKKLYFLKINQSSELANETQFIPAYTKLVDYKFRKVSVSPTGVITDNGPLLK</sequence>
<dbReference type="InterPro" id="IPR033114">
    <property type="entry name" value="HNH_CAS9"/>
</dbReference>
<evidence type="ECO:0000256" key="11">
    <source>
        <dbReference type="ARBA" id="ARBA00046380"/>
    </source>
</evidence>
<evidence type="ECO:0000256" key="12">
    <source>
        <dbReference type="HAMAP-Rule" id="MF_01480"/>
    </source>
</evidence>
<keyword evidence="9 12" id="KW-0238">DNA-binding</keyword>
<keyword evidence="10" id="KW-0464">Manganese</keyword>
<keyword evidence="7 12" id="KW-0694">RNA-binding</keyword>
<evidence type="ECO:0000256" key="5">
    <source>
        <dbReference type="ARBA" id="ARBA00022801"/>
    </source>
</evidence>
<dbReference type="InterPro" id="IPR041383">
    <property type="entry name" value="RuvC_III"/>
</dbReference>